<dbReference type="InterPro" id="IPR017850">
    <property type="entry name" value="Alkaline_phosphatase_core_sf"/>
</dbReference>
<comment type="caution">
    <text evidence="1">The sequence shown here is derived from an EMBL/GenBank/DDBJ whole genome shotgun (WGS) entry which is preliminary data.</text>
</comment>
<evidence type="ECO:0008006" key="3">
    <source>
        <dbReference type="Google" id="ProtNLM"/>
    </source>
</evidence>
<dbReference type="SUPFAM" id="SSF53649">
    <property type="entry name" value="Alkaline phosphatase-like"/>
    <property type="match status" value="1"/>
</dbReference>
<dbReference type="GO" id="GO:0016787">
    <property type="term" value="F:hydrolase activity"/>
    <property type="evidence" value="ECO:0007669"/>
    <property type="project" value="UniProtKB-ARBA"/>
</dbReference>
<dbReference type="InterPro" id="IPR002591">
    <property type="entry name" value="Phosphodiest/P_Trfase"/>
</dbReference>
<reference evidence="2" key="1">
    <citation type="submission" date="2017-03" db="EMBL/GenBank/DDBJ databases">
        <authorList>
            <person name="Lund M.B."/>
        </authorList>
    </citation>
    <scope>NUCLEOTIDE SEQUENCE [LARGE SCALE GENOMIC DNA]</scope>
</reference>
<evidence type="ECO:0000313" key="2">
    <source>
        <dbReference type="Proteomes" id="UP000219994"/>
    </source>
</evidence>
<sequence length="373" mass="40685">MLPTTSDNVSRLAEVLPSSIASLRGESNSLGLPSAQAVVVVLVDGLGVANLRARAGHARFLASRLGSKDVLRTVFPSTTAAAITTLCTGQPPGEHGIVGFRTLDPRHDELRNQLRDWDTGLLPPAWQRSPTVFEQATDIPCFVVGASRYSDSGFTRVVLRGARYVSAASIAERCAAAEQIVRTQRNPLVYLYVSELDTLAHAHGWESEAWLRALEELDAAVADFAKRMPRGTALLVTADHGVVDVPSSQHVFLDEKPDMLRGIRHTGGEPRCVSLYLEPGADIAAVAQLWREQEDHRGWVLTRDEVVAAGLFGPVNDEVVPRMGDIFIAARARIAYYDRRAADRRGETMIAQHGSLTDEEVRVPLIRAGVFAR</sequence>
<dbReference type="Gene3D" id="3.40.720.10">
    <property type="entry name" value="Alkaline Phosphatase, subunit A"/>
    <property type="match status" value="1"/>
</dbReference>
<dbReference type="AlphaFoldDB" id="A0A2A6FRP7"/>
<gene>
    <name evidence="1" type="ORF">B5766_06920</name>
</gene>
<proteinExistence type="predicted"/>
<organism evidence="1 2">
    <name type="scientific">Candidatus Lumbricidiphila eiseniae</name>
    <dbReference type="NCBI Taxonomy" id="1969409"/>
    <lineage>
        <taxon>Bacteria</taxon>
        <taxon>Bacillati</taxon>
        <taxon>Actinomycetota</taxon>
        <taxon>Actinomycetes</taxon>
        <taxon>Micrococcales</taxon>
        <taxon>Microbacteriaceae</taxon>
        <taxon>Candidatus Lumbricidiphila</taxon>
    </lineage>
</organism>
<dbReference type="PANTHER" id="PTHR10151:SF120">
    <property type="entry name" value="BIS(5'-ADENOSYL)-TRIPHOSPHATASE"/>
    <property type="match status" value="1"/>
</dbReference>
<evidence type="ECO:0000313" key="1">
    <source>
        <dbReference type="EMBL" id="PDQ35357.1"/>
    </source>
</evidence>
<dbReference type="Pfam" id="PF01663">
    <property type="entry name" value="Phosphodiest"/>
    <property type="match status" value="1"/>
</dbReference>
<protein>
    <recommendedName>
        <fullName evidence="3">Alkaline phosphatase family protein</fullName>
    </recommendedName>
</protein>
<dbReference type="EMBL" id="NAEP01000036">
    <property type="protein sequence ID" value="PDQ35357.1"/>
    <property type="molecule type" value="Genomic_DNA"/>
</dbReference>
<dbReference type="PANTHER" id="PTHR10151">
    <property type="entry name" value="ECTONUCLEOTIDE PYROPHOSPHATASE/PHOSPHODIESTERASE"/>
    <property type="match status" value="1"/>
</dbReference>
<name>A0A2A6FRP7_9MICO</name>
<dbReference type="Proteomes" id="UP000219994">
    <property type="component" value="Unassembled WGS sequence"/>
</dbReference>
<accession>A0A2A6FRP7</accession>